<dbReference type="SUPFAM" id="SSF55486">
    <property type="entry name" value="Metalloproteases ('zincins'), catalytic domain"/>
    <property type="match status" value="1"/>
</dbReference>
<proteinExistence type="predicted"/>
<evidence type="ECO:0000313" key="7">
    <source>
        <dbReference type="EMBL" id="GAA0720963.1"/>
    </source>
</evidence>
<sequence>MKFLRVLLVLSIFASCATEDDYVPYEIEQVFSENLDKVIKVDIIYVQPSNKSSKVSYGLNENHFITNLNGSFFHRYGIGLEMGEVKTLYNDELYDLKDNRGEESRVFLRETQDFYNTNRINIYVMKRSNTVAIAGIGKDKRALITDEFLYTSTAPHEIGHALGLHHYPEEGNIMSQIRPYLRKDFTNAQVDTLKETLDKISE</sequence>
<keyword evidence="3" id="KW-0378">Hydrolase</keyword>
<name>A0ABN1ITT4_9FLAO</name>
<evidence type="ECO:0000313" key="8">
    <source>
        <dbReference type="Proteomes" id="UP001501758"/>
    </source>
</evidence>
<evidence type="ECO:0000256" key="4">
    <source>
        <dbReference type="ARBA" id="ARBA00022833"/>
    </source>
</evidence>
<dbReference type="InterPro" id="IPR001818">
    <property type="entry name" value="Pept_M10_metallopeptidase"/>
</dbReference>
<reference evidence="8" key="1">
    <citation type="journal article" date="2019" name="Int. J. Syst. Evol. Microbiol.">
        <title>The Global Catalogue of Microorganisms (GCM) 10K type strain sequencing project: providing services to taxonomists for standard genome sequencing and annotation.</title>
        <authorList>
            <consortium name="The Broad Institute Genomics Platform"/>
            <consortium name="The Broad Institute Genome Sequencing Center for Infectious Disease"/>
            <person name="Wu L."/>
            <person name="Ma J."/>
        </authorList>
    </citation>
    <scope>NUCLEOTIDE SEQUENCE [LARGE SCALE GENOMIC DNA]</scope>
    <source>
        <strain evidence="8">JCM 15974</strain>
    </source>
</reference>
<evidence type="ECO:0000256" key="1">
    <source>
        <dbReference type="ARBA" id="ARBA00022670"/>
    </source>
</evidence>
<organism evidence="7 8">
    <name type="scientific">Aquimarina litoralis</name>
    <dbReference type="NCBI Taxonomy" id="584605"/>
    <lineage>
        <taxon>Bacteria</taxon>
        <taxon>Pseudomonadati</taxon>
        <taxon>Bacteroidota</taxon>
        <taxon>Flavobacteriia</taxon>
        <taxon>Flavobacteriales</taxon>
        <taxon>Flavobacteriaceae</taxon>
        <taxon>Aquimarina</taxon>
    </lineage>
</organism>
<keyword evidence="8" id="KW-1185">Reference proteome</keyword>
<keyword evidence="5" id="KW-0732">Signal</keyword>
<evidence type="ECO:0000256" key="5">
    <source>
        <dbReference type="SAM" id="SignalP"/>
    </source>
</evidence>
<dbReference type="RefSeq" id="WP_299896457.1">
    <property type="nucleotide sequence ID" value="NZ_BAAAGE010000002.1"/>
</dbReference>
<evidence type="ECO:0000256" key="2">
    <source>
        <dbReference type="ARBA" id="ARBA00022723"/>
    </source>
</evidence>
<protein>
    <recommendedName>
        <fullName evidence="6">Peptidase M10 metallopeptidase domain-containing protein</fullName>
    </recommendedName>
</protein>
<evidence type="ECO:0000256" key="3">
    <source>
        <dbReference type="ARBA" id="ARBA00022801"/>
    </source>
</evidence>
<dbReference type="PROSITE" id="PS51257">
    <property type="entry name" value="PROKAR_LIPOPROTEIN"/>
    <property type="match status" value="1"/>
</dbReference>
<evidence type="ECO:0000259" key="6">
    <source>
        <dbReference type="Pfam" id="PF00413"/>
    </source>
</evidence>
<keyword evidence="1" id="KW-0645">Protease</keyword>
<comment type="caution">
    <text evidence="7">The sequence shown here is derived from an EMBL/GenBank/DDBJ whole genome shotgun (WGS) entry which is preliminary data.</text>
</comment>
<dbReference type="EMBL" id="BAAAGE010000002">
    <property type="protein sequence ID" value="GAA0720963.1"/>
    <property type="molecule type" value="Genomic_DNA"/>
</dbReference>
<dbReference type="Gene3D" id="3.40.390.10">
    <property type="entry name" value="Collagenase (Catalytic Domain)"/>
    <property type="match status" value="1"/>
</dbReference>
<feature type="signal peptide" evidence="5">
    <location>
        <begin position="1"/>
        <end position="17"/>
    </location>
</feature>
<keyword evidence="2" id="KW-0479">Metal-binding</keyword>
<gene>
    <name evidence="7" type="ORF">GCM10009430_21700</name>
</gene>
<dbReference type="Pfam" id="PF00413">
    <property type="entry name" value="Peptidase_M10"/>
    <property type="match status" value="1"/>
</dbReference>
<feature type="domain" description="Peptidase M10 metallopeptidase" evidence="6">
    <location>
        <begin position="74"/>
        <end position="183"/>
    </location>
</feature>
<accession>A0ABN1ITT4</accession>
<keyword evidence="4" id="KW-0862">Zinc</keyword>
<dbReference type="InterPro" id="IPR024079">
    <property type="entry name" value="MetalloPept_cat_dom_sf"/>
</dbReference>
<dbReference type="Proteomes" id="UP001501758">
    <property type="component" value="Unassembled WGS sequence"/>
</dbReference>
<feature type="chain" id="PRO_5046254331" description="Peptidase M10 metallopeptidase domain-containing protein" evidence="5">
    <location>
        <begin position="18"/>
        <end position="202"/>
    </location>
</feature>